<evidence type="ECO:0000313" key="1">
    <source>
        <dbReference type="EMBL" id="SAL47154.1"/>
    </source>
</evidence>
<dbReference type="EMBL" id="FCOM02000007">
    <property type="protein sequence ID" value="SAL47154.1"/>
    <property type="molecule type" value="Genomic_DNA"/>
</dbReference>
<protein>
    <submittedName>
        <fullName evidence="1">Uncharacterized protein</fullName>
    </submittedName>
</protein>
<organism evidence="1 2">
    <name type="scientific">Caballeronia arvi</name>
    <dbReference type="NCBI Taxonomy" id="1777135"/>
    <lineage>
        <taxon>Bacteria</taxon>
        <taxon>Pseudomonadati</taxon>
        <taxon>Pseudomonadota</taxon>
        <taxon>Betaproteobacteria</taxon>
        <taxon>Burkholderiales</taxon>
        <taxon>Burkholderiaceae</taxon>
        <taxon>Caballeronia</taxon>
    </lineage>
</organism>
<proteinExistence type="predicted"/>
<accession>A0A158HRY8</accession>
<keyword evidence="2" id="KW-1185">Reference proteome</keyword>
<comment type="caution">
    <text evidence="1">The sequence shown here is derived from an EMBL/GenBank/DDBJ whole genome shotgun (WGS) entry which is preliminary data.</text>
</comment>
<evidence type="ECO:0000313" key="2">
    <source>
        <dbReference type="Proteomes" id="UP000055019"/>
    </source>
</evidence>
<dbReference type="AlphaFoldDB" id="A0A158HRY8"/>
<gene>
    <name evidence="1" type="ORF">AWB74_02109</name>
</gene>
<sequence length="63" mass="7020">MNARTYPTSIRPNVLSALLPPVARELLARAAFEAKSIAGEAARTAHIEAAIERVRHNYPKYFK</sequence>
<reference evidence="1" key="1">
    <citation type="submission" date="2016-01" db="EMBL/GenBank/DDBJ databases">
        <authorList>
            <person name="Peeters C."/>
        </authorList>
    </citation>
    <scope>NUCLEOTIDE SEQUENCE [LARGE SCALE GENOMIC DNA]</scope>
    <source>
        <strain evidence="1">LMG 29317</strain>
    </source>
</reference>
<name>A0A158HRY8_9BURK</name>
<dbReference type="Proteomes" id="UP000055019">
    <property type="component" value="Unassembled WGS sequence"/>
</dbReference>
<dbReference type="RefSeq" id="WP_143749189.1">
    <property type="nucleotide sequence ID" value="NZ_FCOM02000007.1"/>
</dbReference>